<dbReference type="RefSeq" id="WP_091438279.1">
    <property type="nucleotide sequence ID" value="NZ_FMTP01000002.1"/>
</dbReference>
<sequence>MRSVLFLSAALILAAVPASAQETPRSTSMSCAAVAALVQERGQVVFDTGGGELSRVVSNPSLCMASDGGAPSWIPSQDQSQCLAGYRCQERSGHGN</sequence>
<dbReference type="EMBL" id="FMTP01000002">
    <property type="protein sequence ID" value="SCW59527.1"/>
    <property type="molecule type" value="Genomic_DNA"/>
</dbReference>
<keyword evidence="3" id="KW-1185">Reference proteome</keyword>
<dbReference type="AlphaFoldDB" id="A0A1G4RS34"/>
<gene>
    <name evidence="2" type="ORF">SAMN05660859_1879</name>
</gene>
<proteinExistence type="predicted"/>
<keyword evidence="1" id="KW-0732">Signal</keyword>
<feature type="signal peptide" evidence="1">
    <location>
        <begin position="1"/>
        <end position="20"/>
    </location>
</feature>
<evidence type="ECO:0000313" key="3">
    <source>
        <dbReference type="Proteomes" id="UP000198889"/>
    </source>
</evidence>
<protein>
    <submittedName>
        <fullName evidence="2">Competence protein ComGC</fullName>
    </submittedName>
</protein>
<accession>A0A1G4RS34</accession>
<feature type="chain" id="PRO_5011596722" evidence="1">
    <location>
        <begin position="21"/>
        <end position="96"/>
    </location>
</feature>
<evidence type="ECO:0000313" key="2">
    <source>
        <dbReference type="EMBL" id="SCW59527.1"/>
    </source>
</evidence>
<organism evidence="2 3">
    <name type="scientific">Ancylobacter rudongensis</name>
    <dbReference type="NCBI Taxonomy" id="177413"/>
    <lineage>
        <taxon>Bacteria</taxon>
        <taxon>Pseudomonadati</taxon>
        <taxon>Pseudomonadota</taxon>
        <taxon>Alphaproteobacteria</taxon>
        <taxon>Hyphomicrobiales</taxon>
        <taxon>Xanthobacteraceae</taxon>
        <taxon>Ancylobacter</taxon>
    </lineage>
</organism>
<reference evidence="3" key="1">
    <citation type="submission" date="2016-10" db="EMBL/GenBank/DDBJ databases">
        <authorList>
            <person name="Varghese N."/>
            <person name="Submissions S."/>
        </authorList>
    </citation>
    <scope>NUCLEOTIDE SEQUENCE [LARGE SCALE GENOMIC DNA]</scope>
    <source>
        <strain evidence="3">CGMCC 1.1761</strain>
    </source>
</reference>
<name>A0A1G4RS34_9HYPH</name>
<dbReference type="Proteomes" id="UP000198889">
    <property type="component" value="Unassembled WGS sequence"/>
</dbReference>
<evidence type="ECO:0000256" key="1">
    <source>
        <dbReference type="SAM" id="SignalP"/>
    </source>
</evidence>